<dbReference type="CDD" id="cd00158">
    <property type="entry name" value="RHOD"/>
    <property type="match status" value="1"/>
</dbReference>
<dbReference type="Pfam" id="PF00581">
    <property type="entry name" value="Rhodanese"/>
    <property type="match status" value="1"/>
</dbReference>
<dbReference type="PATRIC" id="fig|1300341.3.peg.1325"/>
<dbReference type="GO" id="GO:0003824">
    <property type="term" value="F:catalytic activity"/>
    <property type="evidence" value="ECO:0007669"/>
    <property type="project" value="InterPro"/>
</dbReference>
<keyword evidence="4" id="KW-1185">Reference proteome</keyword>
<dbReference type="PROSITE" id="PS50206">
    <property type="entry name" value="RHODANESE_3"/>
    <property type="match status" value="1"/>
</dbReference>
<accession>A0A0P7AXB9</accession>
<dbReference type="Gene3D" id="3.40.250.10">
    <property type="entry name" value="Rhodanese-like domain"/>
    <property type="match status" value="1"/>
</dbReference>
<dbReference type="RefSeq" id="WP_054558314.1">
    <property type="nucleotide sequence ID" value="NZ_LDJX01000002.1"/>
</dbReference>
<keyword evidence="1" id="KW-0732">Signal</keyword>
<name>A0A0P7AXB9_9FLAO</name>
<dbReference type="OrthoDB" id="598065at2"/>
<dbReference type="SMART" id="SM00450">
    <property type="entry name" value="RHOD"/>
    <property type="match status" value="1"/>
</dbReference>
<dbReference type="PANTHER" id="PTHR44542:SF14">
    <property type="entry name" value="PROTEIN HIGH ARSENIC CONTENT 1, MITOCHONDRIAL-RELATED"/>
    <property type="match status" value="1"/>
</dbReference>
<feature type="chain" id="PRO_5006135159" evidence="1">
    <location>
        <begin position="20"/>
        <end position="163"/>
    </location>
</feature>
<comment type="caution">
    <text evidence="3">The sequence shown here is derived from an EMBL/GenBank/DDBJ whole genome shotgun (WGS) entry which is preliminary data.</text>
</comment>
<feature type="domain" description="Rhodanese" evidence="2">
    <location>
        <begin position="45"/>
        <end position="136"/>
    </location>
</feature>
<dbReference type="InterPro" id="IPR044684">
    <property type="entry name" value="STR17/STR18/HARC1-like"/>
</dbReference>
<dbReference type="InterPro" id="IPR001763">
    <property type="entry name" value="Rhodanese-like_dom"/>
</dbReference>
<dbReference type="STRING" id="1300341.I595_1120"/>
<reference evidence="3 4" key="1">
    <citation type="submission" date="2015-09" db="EMBL/GenBank/DDBJ databases">
        <title>Genome sequence of the marine flavobacterium Croceitalea dokdonensis DOKDO 023 that contains proton- and sodium-pumping rhodopsins.</title>
        <authorList>
            <person name="Kwon S.-K."/>
            <person name="Lee H.K."/>
            <person name="Kwak M.-J."/>
            <person name="Kim J.F."/>
        </authorList>
    </citation>
    <scope>NUCLEOTIDE SEQUENCE [LARGE SCALE GENOMIC DNA]</scope>
    <source>
        <strain evidence="3 4">DOKDO 023</strain>
    </source>
</reference>
<gene>
    <name evidence="3" type="ORF">I595_1120</name>
</gene>
<dbReference type="PANTHER" id="PTHR44542">
    <property type="entry name" value="THIOSULFATE SULFURTRANSFERASE 18"/>
    <property type="match status" value="1"/>
</dbReference>
<proteinExistence type="predicted"/>
<protein>
    <submittedName>
        <fullName evidence="3">Rhodanese-like domain protein</fullName>
    </submittedName>
</protein>
<dbReference type="Proteomes" id="UP000050280">
    <property type="component" value="Unassembled WGS sequence"/>
</dbReference>
<evidence type="ECO:0000256" key="1">
    <source>
        <dbReference type="SAM" id="SignalP"/>
    </source>
</evidence>
<evidence type="ECO:0000313" key="4">
    <source>
        <dbReference type="Proteomes" id="UP000050280"/>
    </source>
</evidence>
<evidence type="ECO:0000313" key="3">
    <source>
        <dbReference type="EMBL" id="KPM32693.1"/>
    </source>
</evidence>
<sequence length="163" mass="18343">MRFLGIFLIALIYSGSVQAQKTIAKTLKKFNTESVPYISVEEAILTQNSLFLDTRKREEYDVSHVNDALWVGYKKFSIGNVLAQIPVKDTPIIVYCSVGVRSEDIGEKLLKAGYTNVKNLYGGIFNWKNKGNPVFSNDGMPTEKVHGFSKQWGKLLTNAQKVY</sequence>
<feature type="signal peptide" evidence="1">
    <location>
        <begin position="1"/>
        <end position="19"/>
    </location>
</feature>
<dbReference type="SUPFAM" id="SSF52821">
    <property type="entry name" value="Rhodanese/Cell cycle control phosphatase"/>
    <property type="match status" value="1"/>
</dbReference>
<organism evidence="3 4">
    <name type="scientific">Croceitalea dokdonensis DOKDO 023</name>
    <dbReference type="NCBI Taxonomy" id="1300341"/>
    <lineage>
        <taxon>Bacteria</taxon>
        <taxon>Pseudomonadati</taxon>
        <taxon>Bacteroidota</taxon>
        <taxon>Flavobacteriia</taxon>
        <taxon>Flavobacteriales</taxon>
        <taxon>Flavobacteriaceae</taxon>
        <taxon>Croceitalea</taxon>
    </lineage>
</organism>
<dbReference type="NCBIfam" id="NF045521">
    <property type="entry name" value="rhoda_near_glyco"/>
    <property type="match status" value="1"/>
</dbReference>
<dbReference type="EMBL" id="LDJX01000002">
    <property type="protein sequence ID" value="KPM32693.1"/>
    <property type="molecule type" value="Genomic_DNA"/>
</dbReference>
<evidence type="ECO:0000259" key="2">
    <source>
        <dbReference type="PROSITE" id="PS50206"/>
    </source>
</evidence>
<dbReference type="InterPro" id="IPR036873">
    <property type="entry name" value="Rhodanese-like_dom_sf"/>
</dbReference>
<dbReference type="AlphaFoldDB" id="A0A0P7AXB9"/>